<name>A0AAV0DBW3_9ASTE</name>
<organism evidence="2 3">
    <name type="scientific">Cuscuta epithymum</name>
    <dbReference type="NCBI Taxonomy" id="186058"/>
    <lineage>
        <taxon>Eukaryota</taxon>
        <taxon>Viridiplantae</taxon>
        <taxon>Streptophyta</taxon>
        <taxon>Embryophyta</taxon>
        <taxon>Tracheophyta</taxon>
        <taxon>Spermatophyta</taxon>
        <taxon>Magnoliopsida</taxon>
        <taxon>eudicotyledons</taxon>
        <taxon>Gunneridae</taxon>
        <taxon>Pentapetalae</taxon>
        <taxon>asterids</taxon>
        <taxon>lamiids</taxon>
        <taxon>Solanales</taxon>
        <taxon>Convolvulaceae</taxon>
        <taxon>Cuscuteae</taxon>
        <taxon>Cuscuta</taxon>
        <taxon>Cuscuta subgen. Cuscuta</taxon>
    </lineage>
</organism>
<keyword evidence="3" id="KW-1185">Reference proteome</keyword>
<evidence type="ECO:0000313" key="3">
    <source>
        <dbReference type="Proteomes" id="UP001152523"/>
    </source>
</evidence>
<evidence type="ECO:0000313" key="2">
    <source>
        <dbReference type="EMBL" id="CAH9097899.1"/>
    </source>
</evidence>
<dbReference type="PANTHER" id="PTHR35486">
    <property type="entry name" value="EXPRESSED PROTEIN"/>
    <property type="match status" value="1"/>
</dbReference>
<dbReference type="AlphaFoldDB" id="A0AAV0DBW3"/>
<dbReference type="EMBL" id="CAMAPF010000096">
    <property type="protein sequence ID" value="CAH9097899.1"/>
    <property type="molecule type" value="Genomic_DNA"/>
</dbReference>
<feature type="compositionally biased region" description="Basic and acidic residues" evidence="1">
    <location>
        <begin position="191"/>
        <end position="202"/>
    </location>
</feature>
<reference evidence="2" key="1">
    <citation type="submission" date="2022-07" db="EMBL/GenBank/DDBJ databases">
        <authorList>
            <person name="Macas J."/>
            <person name="Novak P."/>
            <person name="Neumann P."/>
        </authorList>
    </citation>
    <scope>NUCLEOTIDE SEQUENCE</scope>
</reference>
<dbReference type="PANTHER" id="PTHR35486:SF1">
    <property type="entry name" value="OS02G0689500 PROTEIN"/>
    <property type="match status" value="1"/>
</dbReference>
<dbReference type="Proteomes" id="UP001152523">
    <property type="component" value="Unassembled WGS sequence"/>
</dbReference>
<sequence length="310" mass="34866">MRCKKHFSDLSSADGVCASCLREKLFTLVAAQSSHIQQQKFQAPEDRRTSDVVIQPPLFFPRSVSPYISRRNSDTSPWHLHPRDEQRFYFTPQIGPNGKIDEGDESSKKKRNYGFSMLYNLFNLRSKPDSDPVASGHGEPCAVNSSSASWISSIFSGLRKKQHRTFSLDESAAGGKRRSCRNFNRGMSPERYSDDFGNEHCHGGSSGYSSESPQRWKQTPRRTTVAPTPSRRSGGRPKVARSISGMTFCLSPLVRPSPNRQWNQKGMPLDMVFSGDLRAPVKSPVMLCKNGSKKIADFGRVNRNHRFCNN</sequence>
<protein>
    <submittedName>
        <fullName evidence="2">Uncharacterized protein</fullName>
    </submittedName>
</protein>
<feature type="compositionally biased region" description="Polar residues" evidence="1">
    <location>
        <begin position="207"/>
        <end position="231"/>
    </location>
</feature>
<proteinExistence type="predicted"/>
<accession>A0AAV0DBW3</accession>
<evidence type="ECO:0000256" key="1">
    <source>
        <dbReference type="SAM" id="MobiDB-lite"/>
    </source>
</evidence>
<gene>
    <name evidence="2" type="ORF">CEPIT_LOCUS14191</name>
</gene>
<comment type="caution">
    <text evidence="2">The sequence shown here is derived from an EMBL/GenBank/DDBJ whole genome shotgun (WGS) entry which is preliminary data.</text>
</comment>
<feature type="region of interest" description="Disordered" evidence="1">
    <location>
        <begin position="165"/>
        <end position="239"/>
    </location>
</feature>